<dbReference type="InterPro" id="IPR000836">
    <property type="entry name" value="PRTase_dom"/>
</dbReference>
<dbReference type="GeneID" id="15806230"/>
<reference evidence="2 3" key="1">
    <citation type="journal article" date="2012" name="BMC Genomics">
        <title>Comparative genomic analysis and phylogenetic position of Theileria equi.</title>
        <authorList>
            <person name="Kappmeyer L.S."/>
            <person name="Thiagarajan M."/>
            <person name="Herndon D.R."/>
            <person name="Ramsay J.D."/>
            <person name="Caler E."/>
            <person name="Djikeng A."/>
            <person name="Gillespie J.J."/>
            <person name="Lau A.O."/>
            <person name="Roalson E.H."/>
            <person name="Silva J.C."/>
            <person name="Silva M.G."/>
            <person name="Suarez C.E."/>
            <person name="Ueti M.W."/>
            <person name="Nene V.M."/>
            <person name="Mealey R.H."/>
            <person name="Knowles D.P."/>
            <person name="Brayton K.A."/>
        </authorList>
    </citation>
    <scope>NUCLEOTIDE SEQUENCE [LARGE SCALE GENOMIC DNA]</scope>
    <source>
        <strain evidence="2 3">WA</strain>
    </source>
</reference>
<dbReference type="KEGG" id="beq:BEWA_017710"/>
<dbReference type="CDD" id="cd06223">
    <property type="entry name" value="PRTases_typeI"/>
    <property type="match status" value="1"/>
</dbReference>
<evidence type="ECO:0000259" key="1">
    <source>
        <dbReference type="Pfam" id="PF00156"/>
    </source>
</evidence>
<feature type="domain" description="Phosphoribosyltransferase" evidence="1">
    <location>
        <begin position="339"/>
        <end position="462"/>
    </location>
</feature>
<dbReference type="InterPro" id="IPR029057">
    <property type="entry name" value="PRTase-like"/>
</dbReference>
<dbReference type="Gene3D" id="3.40.50.2020">
    <property type="match status" value="1"/>
</dbReference>
<dbReference type="Proteomes" id="UP000031512">
    <property type="component" value="Chromosome 1"/>
</dbReference>
<accession>L0ATR6</accession>
<name>L0ATR6_THEEQ</name>
<dbReference type="PANTHER" id="PTHR43340:SF1">
    <property type="entry name" value="HYPOXANTHINE PHOSPHORIBOSYLTRANSFERASE"/>
    <property type="match status" value="1"/>
</dbReference>
<evidence type="ECO:0000313" key="2">
    <source>
        <dbReference type="EMBL" id="AFZ78930.1"/>
    </source>
</evidence>
<organism evidence="2 3">
    <name type="scientific">Theileria equi strain WA</name>
    <dbReference type="NCBI Taxonomy" id="1537102"/>
    <lineage>
        <taxon>Eukaryota</taxon>
        <taxon>Sar</taxon>
        <taxon>Alveolata</taxon>
        <taxon>Apicomplexa</taxon>
        <taxon>Aconoidasida</taxon>
        <taxon>Piroplasmida</taxon>
        <taxon>Theileriidae</taxon>
        <taxon>Theileria</taxon>
    </lineage>
</organism>
<gene>
    <name evidence="2" type="ORF">BEWA_017710</name>
</gene>
<dbReference type="PANTHER" id="PTHR43340">
    <property type="entry name" value="HYPOXANTHINE-GUANINE PHOSPHORIBOSYLTRANSFERASE"/>
    <property type="match status" value="1"/>
</dbReference>
<dbReference type="AlphaFoldDB" id="L0ATR6"/>
<protein>
    <recommendedName>
        <fullName evidence="1">Phosphoribosyltransferase domain-containing protein</fullName>
    </recommendedName>
</protein>
<sequence>MSLIPTLAIGTTNTHWATVLVAYVEWAYLSNQINENVYESITGKIKSLATGVPNPHYKDFIVSLKKILTSADEAKVVDIIKESCIVSLTNKLLVKQTNEWVIKKLYGHRNTLRDLALDNKYLFQLKTPEVTTLGYRFGSYYTTLAALLEKVTFDRRYVEMVNNNDSLGSFVDVHKGPFIDSNSPPAQDFLAKKLELFNTATFSKTKTNWFVETLCSLAEFGDFVVNDLKSMYDLGEVLFDKDSLESAGNVASKVLTHHSSGFWLTFDDYKEIISLLHDLFSKLDNLLKHLDIKKSVIEEHLVAVSFNKDKYLIELESLFARIFDGERKREVFDEIFHEAPEVDNMIYRVAQQLNNEYRHETKPVCCVGFTEGVVLFLGKIIPLLNFPLSMITVKFSFYGSDTKADKNKQVELEFDESKYNGKRVLIFDDLLEQGVTTVKFIEQAKAKVKAIDYKVCVLFTKNLPENVYGDPEFVGGILPNVWVVGYGFDTLFKHRNADAVGSIKEEFKTE</sequence>
<dbReference type="GO" id="GO:0006178">
    <property type="term" value="P:guanine salvage"/>
    <property type="evidence" value="ECO:0007669"/>
    <property type="project" value="TreeGrafter"/>
</dbReference>
<dbReference type="SUPFAM" id="SSF53271">
    <property type="entry name" value="PRTase-like"/>
    <property type="match status" value="1"/>
</dbReference>
<dbReference type="GO" id="GO:0032264">
    <property type="term" value="P:IMP salvage"/>
    <property type="evidence" value="ECO:0007669"/>
    <property type="project" value="TreeGrafter"/>
</dbReference>
<dbReference type="GO" id="GO:0046100">
    <property type="term" value="P:hypoxanthine metabolic process"/>
    <property type="evidence" value="ECO:0007669"/>
    <property type="project" value="TreeGrafter"/>
</dbReference>
<dbReference type="Pfam" id="PF00156">
    <property type="entry name" value="Pribosyltran"/>
    <property type="match status" value="1"/>
</dbReference>
<dbReference type="GO" id="GO:0032263">
    <property type="term" value="P:GMP salvage"/>
    <property type="evidence" value="ECO:0007669"/>
    <property type="project" value="TreeGrafter"/>
</dbReference>
<dbReference type="OrthoDB" id="9449045at2759"/>
<dbReference type="eggNOG" id="KOG3367">
    <property type="taxonomic scope" value="Eukaryota"/>
</dbReference>
<evidence type="ECO:0000313" key="3">
    <source>
        <dbReference type="Proteomes" id="UP000031512"/>
    </source>
</evidence>
<dbReference type="RefSeq" id="XP_004828596.1">
    <property type="nucleotide sequence ID" value="XM_004828539.1"/>
</dbReference>
<dbReference type="GO" id="GO:0000287">
    <property type="term" value="F:magnesium ion binding"/>
    <property type="evidence" value="ECO:0007669"/>
    <property type="project" value="TreeGrafter"/>
</dbReference>
<keyword evidence="3" id="KW-1185">Reference proteome</keyword>
<dbReference type="GO" id="GO:0005829">
    <property type="term" value="C:cytosol"/>
    <property type="evidence" value="ECO:0007669"/>
    <property type="project" value="TreeGrafter"/>
</dbReference>
<dbReference type="GO" id="GO:0004422">
    <property type="term" value="F:hypoxanthine phosphoribosyltransferase activity"/>
    <property type="evidence" value="ECO:0007669"/>
    <property type="project" value="TreeGrafter"/>
</dbReference>
<dbReference type="STRING" id="1537102.L0ATR6"/>
<dbReference type="EMBL" id="CP001669">
    <property type="protein sequence ID" value="AFZ78930.1"/>
    <property type="molecule type" value="Genomic_DNA"/>
</dbReference>
<dbReference type="InterPro" id="IPR050408">
    <property type="entry name" value="HGPRT"/>
</dbReference>
<proteinExistence type="predicted"/>
<dbReference type="VEuPathDB" id="PiroplasmaDB:BEWA_017710"/>